<keyword evidence="2" id="KW-0121">Carboxypeptidase</keyword>
<accession>A0AAP6BE47</accession>
<reference evidence="2 4" key="1">
    <citation type="journal article" date="2023" name="Microb. Genom.">
        <title>Mesoterricola silvestris gen. nov., sp. nov., Mesoterricola sediminis sp. nov., Geothrix oryzae sp. nov., Geothrix edaphica sp. nov., Geothrix rubra sp. nov., and Geothrix limicola sp. nov., six novel members of Acidobacteriota isolated from soils.</title>
        <authorList>
            <person name="Weisberg A.J."/>
            <person name="Pearce E."/>
            <person name="Kramer C.G."/>
            <person name="Chang J.H."/>
            <person name="Clarke C.R."/>
        </authorList>
    </citation>
    <scope>NUCLEOTIDE SEQUENCE</scope>
    <source>
        <strain evidence="3 4">NB05-1H</strain>
        <strain evidence="2">NRRL_B-16521</strain>
    </source>
</reference>
<keyword evidence="4" id="KW-1185">Reference proteome</keyword>
<comment type="caution">
    <text evidence="2">The sequence shown here is derived from an EMBL/GenBank/DDBJ whole genome shotgun (WGS) entry which is preliminary data.</text>
</comment>
<dbReference type="EMBL" id="JARAWC010000019">
    <property type="protein sequence ID" value="MDX2963061.1"/>
    <property type="molecule type" value="Genomic_DNA"/>
</dbReference>
<evidence type="ECO:0000259" key="1">
    <source>
        <dbReference type="Pfam" id="PF00246"/>
    </source>
</evidence>
<evidence type="ECO:0000313" key="2">
    <source>
        <dbReference type="EMBL" id="MDX2963061.1"/>
    </source>
</evidence>
<evidence type="ECO:0000313" key="4">
    <source>
        <dbReference type="Proteomes" id="UP001272987"/>
    </source>
</evidence>
<gene>
    <name evidence="2" type="ORF">PV399_25575</name>
    <name evidence="3" type="ORF">PV666_05785</name>
</gene>
<keyword evidence="2" id="KW-0645">Protease</keyword>
<dbReference type="GeneID" id="69806197"/>
<name>A0AAP6BE47_9ACTN</name>
<dbReference type="Proteomes" id="UP001272987">
    <property type="component" value="Unassembled WGS sequence"/>
</dbReference>
<dbReference type="SUPFAM" id="SSF53187">
    <property type="entry name" value="Zn-dependent exopeptidases"/>
    <property type="match status" value="1"/>
</dbReference>
<dbReference type="RefSeq" id="WP_010354204.1">
    <property type="nucleotide sequence ID" value="NZ_BCMK01000067.1"/>
</dbReference>
<dbReference type="Gene3D" id="3.40.630.10">
    <property type="entry name" value="Zn peptidases"/>
    <property type="match status" value="1"/>
</dbReference>
<protein>
    <submittedName>
        <fullName evidence="2">M14 family zinc carboxypeptidase</fullName>
    </submittedName>
</protein>
<dbReference type="Pfam" id="PF00246">
    <property type="entry name" value="Peptidase_M14"/>
    <property type="match status" value="1"/>
</dbReference>
<evidence type="ECO:0000313" key="3">
    <source>
        <dbReference type="EMBL" id="MDX3017393.1"/>
    </source>
</evidence>
<dbReference type="GO" id="GO:0006508">
    <property type="term" value="P:proteolysis"/>
    <property type="evidence" value="ECO:0007669"/>
    <property type="project" value="InterPro"/>
</dbReference>
<proteinExistence type="predicted"/>
<dbReference type="AlphaFoldDB" id="A0AAP6BE47"/>
<dbReference type="Proteomes" id="UP001282288">
    <property type="component" value="Unassembled WGS sequence"/>
</dbReference>
<dbReference type="GO" id="GO:0004181">
    <property type="term" value="F:metallocarboxypeptidase activity"/>
    <property type="evidence" value="ECO:0007669"/>
    <property type="project" value="InterPro"/>
</dbReference>
<dbReference type="InterPro" id="IPR000834">
    <property type="entry name" value="Peptidase_M14"/>
</dbReference>
<sequence>MRTPSLSSPFPNVGDLERRARALVSSAPRDLRLRAVGESRAGRPLWLLSAGHGTRQILTVAGAHADEPVGGASALRLARLLAHRPHRFEPLDCTWHFLLCLDPDGAMLAEGGQPQEGAEPSLAESYRRFYRPQFGWQPESMPVGGESLPESAALVRLLDELRPDVQFTLHGIEFGGAFVMLTREHPGIAAAFRRIAARLDIPLTHHPLDGIDWRPRPPGVLVLPDEAGVGERDQSGYVAESTWLHPRRYGTLTTIVESPARAVAGVDDPTPAPDPYGETARVNELLLDRTRQLTDAVPESALAKVPEALIPLRTAALELIGVAPSIVETWATEEPPGHRGHSTALGISARRVPIRAAAMLHRALAGTQAADVLAVLLHDWLQELEKSFDLRWVPVSAQTGLQVRTMIETVRLTA</sequence>
<organism evidence="2 5">
    <name type="scientific">Streptomyces acidiscabies</name>
    <dbReference type="NCBI Taxonomy" id="42234"/>
    <lineage>
        <taxon>Bacteria</taxon>
        <taxon>Bacillati</taxon>
        <taxon>Actinomycetota</taxon>
        <taxon>Actinomycetes</taxon>
        <taxon>Kitasatosporales</taxon>
        <taxon>Streptomycetaceae</taxon>
        <taxon>Streptomyces</taxon>
    </lineage>
</organism>
<evidence type="ECO:0000313" key="5">
    <source>
        <dbReference type="Proteomes" id="UP001282288"/>
    </source>
</evidence>
<dbReference type="EMBL" id="JARAWP010000003">
    <property type="protein sequence ID" value="MDX3017393.1"/>
    <property type="molecule type" value="Genomic_DNA"/>
</dbReference>
<keyword evidence="2" id="KW-0378">Hydrolase</keyword>
<dbReference type="GO" id="GO:0008270">
    <property type="term" value="F:zinc ion binding"/>
    <property type="evidence" value="ECO:0007669"/>
    <property type="project" value="InterPro"/>
</dbReference>
<feature type="domain" description="Peptidase M14" evidence="1">
    <location>
        <begin position="20"/>
        <end position="109"/>
    </location>
</feature>